<organism evidence="2 3">
    <name type="scientific">Mucilaginibacter glaciei</name>
    <dbReference type="NCBI Taxonomy" id="2772109"/>
    <lineage>
        <taxon>Bacteria</taxon>
        <taxon>Pseudomonadati</taxon>
        <taxon>Bacteroidota</taxon>
        <taxon>Sphingobacteriia</taxon>
        <taxon>Sphingobacteriales</taxon>
        <taxon>Sphingobacteriaceae</taxon>
        <taxon>Mucilaginibacter</taxon>
    </lineage>
</organism>
<dbReference type="RefSeq" id="WP_191162744.1">
    <property type="nucleotide sequence ID" value="NZ_JACWMX010000003.1"/>
</dbReference>
<evidence type="ECO:0000313" key="3">
    <source>
        <dbReference type="Proteomes" id="UP000619078"/>
    </source>
</evidence>
<protein>
    <submittedName>
        <fullName evidence="2">KTSC domain-containing protein</fullName>
    </submittedName>
</protein>
<sequence>MQRHTVQSTALQSVGYDAKAKILELEFKDNGGVWQYFGVKVTMFKKFISAESLGAFFVKKVKGKYPEMKIN</sequence>
<dbReference type="InterPro" id="IPR025309">
    <property type="entry name" value="KTSC_dom"/>
</dbReference>
<comment type="caution">
    <text evidence="2">The sequence shown here is derived from an EMBL/GenBank/DDBJ whole genome shotgun (WGS) entry which is preliminary data.</text>
</comment>
<dbReference type="AlphaFoldDB" id="A0A926S5V6"/>
<gene>
    <name evidence="2" type="ORF">IDJ76_08475</name>
</gene>
<proteinExistence type="predicted"/>
<dbReference type="Pfam" id="PF13619">
    <property type="entry name" value="KTSC"/>
    <property type="match status" value="1"/>
</dbReference>
<feature type="domain" description="KTSC" evidence="1">
    <location>
        <begin position="7"/>
        <end position="65"/>
    </location>
</feature>
<dbReference type="EMBL" id="JACWMX010000003">
    <property type="protein sequence ID" value="MBD1393131.1"/>
    <property type="molecule type" value="Genomic_DNA"/>
</dbReference>
<keyword evidence="3" id="KW-1185">Reference proteome</keyword>
<evidence type="ECO:0000259" key="1">
    <source>
        <dbReference type="Pfam" id="PF13619"/>
    </source>
</evidence>
<name>A0A926S5V6_9SPHI</name>
<evidence type="ECO:0000313" key="2">
    <source>
        <dbReference type="EMBL" id="MBD1393131.1"/>
    </source>
</evidence>
<accession>A0A926S5V6</accession>
<dbReference type="Proteomes" id="UP000619078">
    <property type="component" value="Unassembled WGS sequence"/>
</dbReference>
<reference evidence="2" key="1">
    <citation type="submission" date="2020-09" db="EMBL/GenBank/DDBJ databases">
        <title>Novel species of Mucilaginibacter isolated from a glacier on the Tibetan Plateau.</title>
        <authorList>
            <person name="Liu Q."/>
            <person name="Xin Y.-H."/>
        </authorList>
    </citation>
    <scope>NUCLEOTIDE SEQUENCE</scope>
    <source>
        <strain evidence="2">ZB1P21</strain>
    </source>
</reference>